<dbReference type="Proteomes" id="UP000729290">
    <property type="component" value="Unassembled WGS sequence"/>
</dbReference>
<dbReference type="InterPro" id="IPR038559">
    <property type="entry name" value="XkdN-like_sf"/>
</dbReference>
<reference evidence="1 2" key="1">
    <citation type="journal article" date="2021" name="Sci. Rep.">
        <title>The distribution of antibiotic resistance genes in chicken gut microbiota commensals.</title>
        <authorList>
            <person name="Juricova H."/>
            <person name="Matiasovicova J."/>
            <person name="Kubasova T."/>
            <person name="Cejkova D."/>
            <person name="Rychlik I."/>
        </authorList>
    </citation>
    <scope>NUCLEOTIDE SEQUENCE [LARGE SCALE GENOMIC DNA]</scope>
    <source>
        <strain evidence="1 2">An431b</strain>
    </source>
</reference>
<evidence type="ECO:0000313" key="2">
    <source>
        <dbReference type="Proteomes" id="UP000729290"/>
    </source>
</evidence>
<evidence type="ECO:0008006" key="3">
    <source>
        <dbReference type="Google" id="ProtNLM"/>
    </source>
</evidence>
<dbReference type="InterPro" id="IPR014986">
    <property type="entry name" value="XkdN-like"/>
</dbReference>
<organism evidence="1 2">
    <name type="scientific">Anaerotignum lactatifermentans</name>
    <dbReference type="NCBI Taxonomy" id="160404"/>
    <lineage>
        <taxon>Bacteria</taxon>
        <taxon>Bacillati</taxon>
        <taxon>Bacillota</taxon>
        <taxon>Clostridia</taxon>
        <taxon>Lachnospirales</taxon>
        <taxon>Anaerotignaceae</taxon>
        <taxon>Anaerotignum</taxon>
    </lineage>
</organism>
<comment type="caution">
    <text evidence="1">The sequence shown here is derived from an EMBL/GenBank/DDBJ whole genome shotgun (WGS) entry which is preliminary data.</text>
</comment>
<protein>
    <recommendedName>
        <fullName evidence="3">Phage XkdN-like protein</fullName>
    </recommendedName>
</protein>
<evidence type="ECO:0000313" key="1">
    <source>
        <dbReference type="EMBL" id="MBM6878609.1"/>
    </source>
</evidence>
<dbReference type="RefSeq" id="WP_205134272.1">
    <property type="nucleotide sequence ID" value="NZ_JACSNT010000015.1"/>
</dbReference>
<gene>
    <name evidence="1" type="ORF">H9X83_10640</name>
</gene>
<keyword evidence="2" id="KW-1185">Reference proteome</keyword>
<dbReference type="EMBL" id="JACSNV010000017">
    <property type="protein sequence ID" value="MBM6878609.1"/>
    <property type="molecule type" value="Genomic_DNA"/>
</dbReference>
<dbReference type="Gene3D" id="3.30.2220.30">
    <property type="match status" value="1"/>
</dbReference>
<accession>A0ABS2GAV7</accession>
<name>A0ABS2GAV7_9FIRM</name>
<dbReference type="Pfam" id="PF08890">
    <property type="entry name" value="Phage_TAC_5"/>
    <property type="match status" value="1"/>
</dbReference>
<sequence length="127" mass="14447">MSILDKLLETDLEKLQNKEKKTYEVKRLSEILGEPFLVTCKPLTQEQVAHIGEISKNDMDMHMNTILECCEVEGKPFSHESFTSKFGTPSGKEVVEKMFRAGEVWALYSVVNKMSGYGNNVLEEVKN</sequence>
<proteinExistence type="predicted"/>